<dbReference type="GO" id="GO:0004797">
    <property type="term" value="F:thymidine kinase activity"/>
    <property type="evidence" value="ECO:0007669"/>
    <property type="project" value="UniProtKB-EC"/>
</dbReference>
<dbReference type="PANTHER" id="PTHR11441:SF0">
    <property type="entry name" value="THYMIDINE KINASE, CYTOSOLIC"/>
    <property type="match status" value="1"/>
</dbReference>
<dbReference type="GO" id="GO:0005829">
    <property type="term" value="C:cytosol"/>
    <property type="evidence" value="ECO:0007669"/>
    <property type="project" value="TreeGrafter"/>
</dbReference>
<dbReference type="GO" id="GO:0071897">
    <property type="term" value="P:DNA biosynthetic process"/>
    <property type="evidence" value="ECO:0007669"/>
    <property type="project" value="UniProtKB-KW"/>
</dbReference>
<dbReference type="NCBIfam" id="NF003296">
    <property type="entry name" value="PRK04296.1-1"/>
    <property type="match status" value="1"/>
</dbReference>
<dbReference type="AlphaFoldDB" id="A0A3B1BTV9"/>
<evidence type="ECO:0000256" key="3">
    <source>
        <dbReference type="ARBA" id="ARBA00022634"/>
    </source>
</evidence>
<protein>
    <recommendedName>
        <fullName evidence="2">thymidine kinase</fullName>
        <ecNumber evidence="2">2.7.1.21</ecNumber>
    </recommendedName>
</protein>
<dbReference type="PROSITE" id="PS00603">
    <property type="entry name" value="TK_CELLULAR_TYPE"/>
    <property type="match status" value="1"/>
</dbReference>
<dbReference type="PANTHER" id="PTHR11441">
    <property type="entry name" value="THYMIDINE KINASE"/>
    <property type="match status" value="1"/>
</dbReference>
<reference evidence="8" key="1">
    <citation type="submission" date="2018-06" db="EMBL/GenBank/DDBJ databases">
        <authorList>
            <person name="Zhirakovskaya E."/>
        </authorList>
    </citation>
    <scope>NUCLEOTIDE SEQUENCE</scope>
</reference>
<evidence type="ECO:0000256" key="6">
    <source>
        <dbReference type="ARBA" id="ARBA00022777"/>
    </source>
</evidence>
<keyword evidence="6 8" id="KW-0418">Kinase</keyword>
<dbReference type="Gene3D" id="3.40.50.300">
    <property type="entry name" value="P-loop containing nucleotide triphosphate hydrolases"/>
    <property type="match status" value="1"/>
</dbReference>
<accession>A0A3B1BTV9</accession>
<gene>
    <name evidence="8" type="ORF">MNBD_IGNAVI01-1936</name>
</gene>
<evidence type="ECO:0000256" key="4">
    <source>
        <dbReference type="ARBA" id="ARBA00022679"/>
    </source>
</evidence>
<keyword evidence="7" id="KW-0067">ATP-binding</keyword>
<dbReference type="HAMAP" id="MF_00124">
    <property type="entry name" value="Thymidine_kinase"/>
    <property type="match status" value="1"/>
</dbReference>
<proteinExistence type="inferred from homology"/>
<dbReference type="InterPro" id="IPR001267">
    <property type="entry name" value="Thymidine_kinase"/>
</dbReference>
<evidence type="ECO:0000256" key="2">
    <source>
        <dbReference type="ARBA" id="ARBA00012118"/>
    </source>
</evidence>
<name>A0A3B1BTV9_9ZZZZ</name>
<dbReference type="GO" id="GO:0046104">
    <property type="term" value="P:thymidine metabolic process"/>
    <property type="evidence" value="ECO:0007669"/>
    <property type="project" value="TreeGrafter"/>
</dbReference>
<keyword evidence="5" id="KW-0547">Nucleotide-binding</keyword>
<keyword evidence="3" id="KW-0237">DNA synthesis</keyword>
<dbReference type="Gene3D" id="3.30.60.20">
    <property type="match status" value="1"/>
</dbReference>
<dbReference type="PIRSF" id="PIRSF035805">
    <property type="entry name" value="TK_cell"/>
    <property type="match status" value="1"/>
</dbReference>
<dbReference type="SUPFAM" id="SSF57716">
    <property type="entry name" value="Glucocorticoid receptor-like (DNA-binding domain)"/>
    <property type="match status" value="1"/>
</dbReference>
<dbReference type="EC" id="2.7.1.21" evidence="2"/>
<dbReference type="Pfam" id="PF00265">
    <property type="entry name" value="TK"/>
    <property type="match status" value="1"/>
</dbReference>
<dbReference type="SUPFAM" id="SSF52540">
    <property type="entry name" value="P-loop containing nucleoside triphosphate hydrolases"/>
    <property type="match status" value="1"/>
</dbReference>
<evidence type="ECO:0000256" key="7">
    <source>
        <dbReference type="ARBA" id="ARBA00022840"/>
    </source>
</evidence>
<evidence type="ECO:0000313" key="8">
    <source>
        <dbReference type="EMBL" id="VAX15294.1"/>
    </source>
</evidence>
<keyword evidence="4 8" id="KW-0808">Transferase</keyword>
<dbReference type="EMBL" id="UOGD01000015">
    <property type="protein sequence ID" value="VAX15294.1"/>
    <property type="molecule type" value="Genomic_DNA"/>
</dbReference>
<evidence type="ECO:0000256" key="1">
    <source>
        <dbReference type="ARBA" id="ARBA00007587"/>
    </source>
</evidence>
<comment type="similarity">
    <text evidence="1">Belongs to the thymidine kinase family.</text>
</comment>
<evidence type="ECO:0000256" key="5">
    <source>
        <dbReference type="ARBA" id="ARBA00022741"/>
    </source>
</evidence>
<dbReference type="InterPro" id="IPR027417">
    <property type="entry name" value="P-loop_NTPase"/>
</dbReference>
<dbReference type="InterPro" id="IPR020633">
    <property type="entry name" value="Thymidine_kinase_CS"/>
</dbReference>
<sequence>MVDFVPHSVPKDSGWIEVISGCMFSGKTEELIRRLRRSQIAKLNVQIYKPRIDDRFSTEKIVSHSEQSMPSTMVDFARDILKTASAAQVVGIDEAQFFDNTLVDVCNELASQGKRVIVAGLDMDYRGEPFEPIPQLLAAAEYITKTLAVCVVCGNPANMTQRKISSAERVVVGALESYEARCRKHHYKSN</sequence>
<dbReference type="GO" id="GO:0005524">
    <property type="term" value="F:ATP binding"/>
    <property type="evidence" value="ECO:0007669"/>
    <property type="project" value="UniProtKB-KW"/>
</dbReference>
<organism evidence="8">
    <name type="scientific">hydrothermal vent metagenome</name>
    <dbReference type="NCBI Taxonomy" id="652676"/>
    <lineage>
        <taxon>unclassified sequences</taxon>
        <taxon>metagenomes</taxon>
        <taxon>ecological metagenomes</taxon>
    </lineage>
</organism>